<proteinExistence type="predicted"/>
<reference evidence="1 2" key="1">
    <citation type="submission" date="2024-01" db="EMBL/GenBank/DDBJ databases">
        <title>The genomes of 5 underutilized Papilionoideae crops provide insights into root nodulation and disease resistanc.</title>
        <authorList>
            <person name="Jiang F."/>
        </authorList>
    </citation>
    <scope>NUCLEOTIDE SEQUENCE [LARGE SCALE GENOMIC DNA]</scope>
    <source>
        <strain evidence="1">LVBAO_FW01</strain>
        <tissue evidence="1">Leaves</tissue>
    </source>
</reference>
<evidence type="ECO:0000313" key="2">
    <source>
        <dbReference type="Proteomes" id="UP001367508"/>
    </source>
</evidence>
<dbReference type="AlphaFoldDB" id="A0AAN9PWU9"/>
<accession>A0AAN9PWU9</accession>
<protein>
    <submittedName>
        <fullName evidence="1">Uncharacterized protein</fullName>
    </submittedName>
</protein>
<name>A0AAN9PWU9_CANGL</name>
<sequence>MPGANINVESSIWRPYPGELAICEGPNLVIASPDLLVISFPSQHNADSTMEPTGFTRISSHPLPSPISEHSLIPEKFLIQESTVTNLGLMGWLNLYAYASDLQGNPLPFALGRKTLLARRLQSAFLL</sequence>
<dbReference type="EMBL" id="JAYMYQ010000009">
    <property type="protein sequence ID" value="KAK7313911.1"/>
    <property type="molecule type" value="Genomic_DNA"/>
</dbReference>
<comment type="caution">
    <text evidence="1">The sequence shown here is derived from an EMBL/GenBank/DDBJ whole genome shotgun (WGS) entry which is preliminary data.</text>
</comment>
<gene>
    <name evidence="1" type="ORF">VNO77_39116</name>
</gene>
<dbReference type="Proteomes" id="UP001367508">
    <property type="component" value="Unassembled WGS sequence"/>
</dbReference>
<evidence type="ECO:0000313" key="1">
    <source>
        <dbReference type="EMBL" id="KAK7313911.1"/>
    </source>
</evidence>
<organism evidence="1 2">
    <name type="scientific">Canavalia gladiata</name>
    <name type="common">Sword bean</name>
    <name type="synonym">Dolichos gladiatus</name>
    <dbReference type="NCBI Taxonomy" id="3824"/>
    <lineage>
        <taxon>Eukaryota</taxon>
        <taxon>Viridiplantae</taxon>
        <taxon>Streptophyta</taxon>
        <taxon>Embryophyta</taxon>
        <taxon>Tracheophyta</taxon>
        <taxon>Spermatophyta</taxon>
        <taxon>Magnoliopsida</taxon>
        <taxon>eudicotyledons</taxon>
        <taxon>Gunneridae</taxon>
        <taxon>Pentapetalae</taxon>
        <taxon>rosids</taxon>
        <taxon>fabids</taxon>
        <taxon>Fabales</taxon>
        <taxon>Fabaceae</taxon>
        <taxon>Papilionoideae</taxon>
        <taxon>50 kb inversion clade</taxon>
        <taxon>NPAAA clade</taxon>
        <taxon>indigoferoid/millettioid clade</taxon>
        <taxon>Phaseoleae</taxon>
        <taxon>Canavalia</taxon>
    </lineage>
</organism>
<keyword evidence="2" id="KW-1185">Reference proteome</keyword>